<keyword evidence="7" id="KW-0472">Membrane</keyword>
<evidence type="ECO:0000259" key="9">
    <source>
        <dbReference type="PROSITE" id="PS50112"/>
    </source>
</evidence>
<gene>
    <name evidence="11" type="ORF">LCGC14_1034310</name>
</gene>
<proteinExistence type="predicted"/>
<dbReference type="Gene3D" id="3.30.450.20">
    <property type="entry name" value="PAS domain"/>
    <property type="match status" value="2"/>
</dbReference>
<dbReference type="InterPro" id="IPR004358">
    <property type="entry name" value="Sig_transdc_His_kin-like_C"/>
</dbReference>
<dbReference type="InterPro" id="IPR000700">
    <property type="entry name" value="PAS-assoc_C"/>
</dbReference>
<feature type="domain" description="Histidine kinase" evidence="8">
    <location>
        <begin position="438"/>
        <end position="661"/>
    </location>
</feature>
<protein>
    <recommendedName>
        <fullName evidence="2">histidine kinase</fullName>
        <ecNumber evidence="2">2.7.13.3</ecNumber>
    </recommendedName>
</protein>
<dbReference type="Pfam" id="PF08447">
    <property type="entry name" value="PAS_3"/>
    <property type="match status" value="1"/>
</dbReference>
<comment type="catalytic activity">
    <reaction evidence="1">
        <text>ATP + protein L-histidine = ADP + protein N-phospho-L-histidine.</text>
        <dbReference type="EC" id="2.7.13.3"/>
    </reaction>
</comment>
<feature type="domain" description="PAS" evidence="9">
    <location>
        <begin position="309"/>
        <end position="380"/>
    </location>
</feature>
<evidence type="ECO:0000256" key="3">
    <source>
        <dbReference type="ARBA" id="ARBA00022553"/>
    </source>
</evidence>
<dbReference type="AlphaFoldDB" id="A0A0F9MTP2"/>
<keyword evidence="5" id="KW-0418">Kinase</keyword>
<dbReference type="Gene3D" id="3.30.450.40">
    <property type="match status" value="1"/>
</dbReference>
<keyword evidence="3" id="KW-0597">Phosphoprotein</keyword>
<dbReference type="SUPFAM" id="SSF55785">
    <property type="entry name" value="PYP-like sensor domain (PAS domain)"/>
    <property type="match status" value="2"/>
</dbReference>
<dbReference type="SUPFAM" id="SSF47384">
    <property type="entry name" value="Homodimeric domain of signal transducing histidine kinase"/>
    <property type="match status" value="1"/>
</dbReference>
<dbReference type="InterPro" id="IPR036097">
    <property type="entry name" value="HisK_dim/P_sf"/>
</dbReference>
<evidence type="ECO:0000256" key="2">
    <source>
        <dbReference type="ARBA" id="ARBA00012438"/>
    </source>
</evidence>
<organism evidence="11">
    <name type="scientific">marine sediment metagenome</name>
    <dbReference type="NCBI Taxonomy" id="412755"/>
    <lineage>
        <taxon>unclassified sequences</taxon>
        <taxon>metagenomes</taxon>
        <taxon>ecological metagenomes</taxon>
    </lineage>
</organism>
<dbReference type="InterPro" id="IPR003018">
    <property type="entry name" value="GAF"/>
</dbReference>
<dbReference type="SMART" id="SM00388">
    <property type="entry name" value="HisKA"/>
    <property type="match status" value="1"/>
</dbReference>
<dbReference type="SUPFAM" id="SSF55781">
    <property type="entry name" value="GAF domain-like"/>
    <property type="match status" value="1"/>
</dbReference>
<dbReference type="InterPro" id="IPR013655">
    <property type="entry name" value="PAS_fold_3"/>
</dbReference>
<evidence type="ECO:0000256" key="7">
    <source>
        <dbReference type="ARBA" id="ARBA00023136"/>
    </source>
</evidence>
<evidence type="ECO:0000256" key="4">
    <source>
        <dbReference type="ARBA" id="ARBA00022679"/>
    </source>
</evidence>
<dbReference type="Pfam" id="PF13426">
    <property type="entry name" value="PAS_9"/>
    <property type="match status" value="1"/>
</dbReference>
<dbReference type="CDD" id="cd16922">
    <property type="entry name" value="HATPase_EvgS-ArcB-TorS-like"/>
    <property type="match status" value="1"/>
</dbReference>
<dbReference type="SMART" id="SM00091">
    <property type="entry name" value="PAS"/>
    <property type="match status" value="1"/>
</dbReference>
<dbReference type="SMART" id="SM00387">
    <property type="entry name" value="HATPase_c"/>
    <property type="match status" value="1"/>
</dbReference>
<dbReference type="SMART" id="SM00065">
    <property type="entry name" value="GAF"/>
    <property type="match status" value="1"/>
</dbReference>
<dbReference type="PROSITE" id="PS50113">
    <property type="entry name" value="PAC"/>
    <property type="match status" value="1"/>
</dbReference>
<feature type="domain" description="PAC" evidence="10">
    <location>
        <begin position="257"/>
        <end position="308"/>
    </location>
</feature>
<dbReference type="InterPro" id="IPR050736">
    <property type="entry name" value="Sensor_HK_Regulatory"/>
</dbReference>
<dbReference type="InterPro" id="IPR003661">
    <property type="entry name" value="HisK_dim/P_dom"/>
</dbReference>
<dbReference type="PANTHER" id="PTHR43711">
    <property type="entry name" value="TWO-COMPONENT HISTIDINE KINASE"/>
    <property type="match status" value="1"/>
</dbReference>
<name>A0A0F9MTP2_9ZZZZ</name>
<evidence type="ECO:0000256" key="6">
    <source>
        <dbReference type="ARBA" id="ARBA00023012"/>
    </source>
</evidence>
<dbReference type="FunFam" id="3.30.565.10:FF:000006">
    <property type="entry name" value="Sensor histidine kinase WalK"/>
    <property type="match status" value="1"/>
</dbReference>
<dbReference type="EC" id="2.7.13.3" evidence="2"/>
<dbReference type="Pfam" id="PF02518">
    <property type="entry name" value="HATPase_c"/>
    <property type="match status" value="1"/>
</dbReference>
<keyword evidence="6" id="KW-0902">Two-component regulatory system</keyword>
<dbReference type="EMBL" id="LAZR01004221">
    <property type="protein sequence ID" value="KKN10665.1"/>
    <property type="molecule type" value="Genomic_DNA"/>
</dbReference>
<dbReference type="InterPro" id="IPR029016">
    <property type="entry name" value="GAF-like_dom_sf"/>
</dbReference>
<dbReference type="NCBIfam" id="TIGR00229">
    <property type="entry name" value="sensory_box"/>
    <property type="match status" value="1"/>
</dbReference>
<dbReference type="PANTHER" id="PTHR43711:SF1">
    <property type="entry name" value="HISTIDINE KINASE 1"/>
    <property type="match status" value="1"/>
</dbReference>
<accession>A0A0F9MTP2</accession>
<dbReference type="Pfam" id="PF01590">
    <property type="entry name" value="GAF"/>
    <property type="match status" value="1"/>
</dbReference>
<reference evidence="11" key="1">
    <citation type="journal article" date="2015" name="Nature">
        <title>Complex archaea that bridge the gap between prokaryotes and eukaryotes.</title>
        <authorList>
            <person name="Spang A."/>
            <person name="Saw J.H."/>
            <person name="Jorgensen S.L."/>
            <person name="Zaremba-Niedzwiedzka K."/>
            <person name="Martijn J."/>
            <person name="Lind A.E."/>
            <person name="van Eijk R."/>
            <person name="Schleper C."/>
            <person name="Guy L."/>
            <person name="Ettema T.J."/>
        </authorList>
    </citation>
    <scope>NUCLEOTIDE SEQUENCE</scope>
</reference>
<evidence type="ECO:0000313" key="11">
    <source>
        <dbReference type="EMBL" id="KKN10665.1"/>
    </source>
</evidence>
<dbReference type="PROSITE" id="PS50112">
    <property type="entry name" value="PAS"/>
    <property type="match status" value="1"/>
</dbReference>
<dbReference type="InterPro" id="IPR001610">
    <property type="entry name" value="PAC"/>
</dbReference>
<dbReference type="SMART" id="SM00086">
    <property type="entry name" value="PAC"/>
    <property type="match status" value="2"/>
</dbReference>
<evidence type="ECO:0000256" key="1">
    <source>
        <dbReference type="ARBA" id="ARBA00000085"/>
    </source>
</evidence>
<dbReference type="Gene3D" id="3.30.565.10">
    <property type="entry name" value="Histidine kinase-like ATPase, C-terminal domain"/>
    <property type="match status" value="1"/>
</dbReference>
<comment type="caution">
    <text evidence="11">The sequence shown here is derived from an EMBL/GenBank/DDBJ whole genome shotgun (WGS) entry which is preliminary data.</text>
</comment>
<sequence>MKAPDLPNNESARQTALDQLRILDTPLEERFDRLTRMAARLLDAPIALISLIDRDRQWFKSSVGLDVSETPRSISFCGHAIFDRQPLVIEDTREDERFFDNPLVTGYPNIRFYAGTPLHSADGHALGTLCIIDRKPRTLSDEERQCLRDLADCAEEQISARELAIHYREQELAQQNESLIMLRQLADMLPGGLYQFRRYPDGRMSFPFTSKGVERSFGVTEEQAREDAAAIFAMIDPEDLPAVLTTIEESARLLTTWSVQFRVRAENGTSRWFEGHSTPQTLSDGSIIWHGYLEDIDGKKQALLRLQESEQQLRRLFELAPGGIILADYHTATIIDVNAAMLKSTGYRKDEFLKLDYRKLLAPSHPSQRTEALNELGATGYFGPVEREMVDCNGGSYPAIVHSMLIRSSSERKLLWVLVEDISERKKVERMKSQFVSTVSHELRTPLTSIIGAIGLLASGTAGEFTPKARDMMAIAERNARQLATLINDLLDIEKLVAGKLDINLKRQPLQPLLEQAVTVNQSYGVQREITIDLAPDLPEAEVLVDGQRLLQALNNLISNAIKFSPDRGRVHLSAWHDVSDGKPTVTIAVRDNGQGVPEAFRDQIFQRFAQADSSDTRSQGGTGLGLAITRELVSVMAGCIGFESLPGQGATFWIRLPLANSDSHKKTAAC</sequence>
<dbReference type="CDD" id="cd00130">
    <property type="entry name" value="PAS"/>
    <property type="match status" value="2"/>
</dbReference>
<dbReference type="FunFam" id="1.10.287.130:FF:000001">
    <property type="entry name" value="Two-component sensor histidine kinase"/>
    <property type="match status" value="1"/>
</dbReference>
<dbReference type="CDD" id="cd00082">
    <property type="entry name" value="HisKA"/>
    <property type="match status" value="1"/>
</dbReference>
<dbReference type="InterPro" id="IPR036890">
    <property type="entry name" value="HATPase_C_sf"/>
</dbReference>
<dbReference type="GO" id="GO:0000155">
    <property type="term" value="F:phosphorelay sensor kinase activity"/>
    <property type="evidence" value="ECO:0007669"/>
    <property type="project" value="InterPro"/>
</dbReference>
<dbReference type="InterPro" id="IPR000014">
    <property type="entry name" value="PAS"/>
</dbReference>
<dbReference type="InterPro" id="IPR003594">
    <property type="entry name" value="HATPase_dom"/>
</dbReference>
<dbReference type="PROSITE" id="PS50109">
    <property type="entry name" value="HIS_KIN"/>
    <property type="match status" value="1"/>
</dbReference>
<keyword evidence="4" id="KW-0808">Transferase</keyword>
<dbReference type="Pfam" id="PF00512">
    <property type="entry name" value="HisKA"/>
    <property type="match status" value="1"/>
</dbReference>
<dbReference type="InterPro" id="IPR035965">
    <property type="entry name" value="PAS-like_dom_sf"/>
</dbReference>
<dbReference type="InterPro" id="IPR005467">
    <property type="entry name" value="His_kinase_dom"/>
</dbReference>
<evidence type="ECO:0000259" key="10">
    <source>
        <dbReference type="PROSITE" id="PS50113"/>
    </source>
</evidence>
<evidence type="ECO:0000259" key="8">
    <source>
        <dbReference type="PROSITE" id="PS50109"/>
    </source>
</evidence>
<dbReference type="PRINTS" id="PR00344">
    <property type="entry name" value="BCTRLSENSOR"/>
</dbReference>
<evidence type="ECO:0000256" key="5">
    <source>
        <dbReference type="ARBA" id="ARBA00022777"/>
    </source>
</evidence>
<dbReference type="SUPFAM" id="SSF55874">
    <property type="entry name" value="ATPase domain of HSP90 chaperone/DNA topoisomerase II/histidine kinase"/>
    <property type="match status" value="1"/>
</dbReference>
<dbReference type="Gene3D" id="1.10.287.130">
    <property type="match status" value="1"/>
</dbReference>